<dbReference type="Proteomes" id="UP000236161">
    <property type="component" value="Unassembled WGS sequence"/>
</dbReference>
<dbReference type="GO" id="GO:0008270">
    <property type="term" value="F:zinc ion binding"/>
    <property type="evidence" value="ECO:0007669"/>
    <property type="project" value="UniProtKB-KW"/>
</dbReference>
<keyword evidence="5" id="KW-1185">Reference proteome</keyword>
<keyword evidence="1" id="KW-0479">Metal-binding</keyword>
<evidence type="ECO:0000259" key="3">
    <source>
        <dbReference type="PROSITE" id="PS50158"/>
    </source>
</evidence>
<keyword evidence="1" id="KW-0862">Zinc</keyword>
<evidence type="ECO:0000256" key="1">
    <source>
        <dbReference type="PROSITE-ProRule" id="PRU00047"/>
    </source>
</evidence>
<evidence type="ECO:0000313" key="5">
    <source>
        <dbReference type="Proteomes" id="UP000236161"/>
    </source>
</evidence>
<organism evidence="4 5">
    <name type="scientific">Apostasia shenzhenica</name>
    <dbReference type="NCBI Taxonomy" id="1088818"/>
    <lineage>
        <taxon>Eukaryota</taxon>
        <taxon>Viridiplantae</taxon>
        <taxon>Streptophyta</taxon>
        <taxon>Embryophyta</taxon>
        <taxon>Tracheophyta</taxon>
        <taxon>Spermatophyta</taxon>
        <taxon>Magnoliopsida</taxon>
        <taxon>Liliopsida</taxon>
        <taxon>Asparagales</taxon>
        <taxon>Orchidaceae</taxon>
        <taxon>Apostasioideae</taxon>
        <taxon>Apostasia</taxon>
    </lineage>
</organism>
<dbReference type="InterPro" id="IPR021109">
    <property type="entry name" value="Peptidase_aspartic_dom_sf"/>
</dbReference>
<dbReference type="InterPro" id="IPR036875">
    <property type="entry name" value="Znf_CCHC_sf"/>
</dbReference>
<dbReference type="PANTHER" id="PTHR35046">
    <property type="entry name" value="ZINC KNUCKLE (CCHC-TYPE) FAMILY PROTEIN"/>
    <property type="match status" value="1"/>
</dbReference>
<proteinExistence type="predicted"/>
<reference evidence="4 5" key="1">
    <citation type="journal article" date="2017" name="Nature">
        <title>The Apostasia genome and the evolution of orchids.</title>
        <authorList>
            <person name="Zhang G.Q."/>
            <person name="Liu K.W."/>
            <person name="Li Z."/>
            <person name="Lohaus R."/>
            <person name="Hsiao Y.Y."/>
            <person name="Niu S.C."/>
            <person name="Wang J.Y."/>
            <person name="Lin Y.C."/>
            <person name="Xu Q."/>
            <person name="Chen L.J."/>
            <person name="Yoshida K."/>
            <person name="Fujiwara S."/>
            <person name="Wang Z.W."/>
            <person name="Zhang Y.Q."/>
            <person name="Mitsuda N."/>
            <person name="Wang M."/>
            <person name="Liu G.H."/>
            <person name="Pecoraro L."/>
            <person name="Huang H.X."/>
            <person name="Xiao X.J."/>
            <person name="Lin M."/>
            <person name="Wu X.Y."/>
            <person name="Wu W.L."/>
            <person name="Chen Y.Y."/>
            <person name="Chang S.B."/>
            <person name="Sakamoto S."/>
            <person name="Ohme-Takagi M."/>
            <person name="Yagi M."/>
            <person name="Zeng S.J."/>
            <person name="Shen C.Y."/>
            <person name="Yeh C.M."/>
            <person name="Luo Y.B."/>
            <person name="Tsai W.C."/>
            <person name="Van de Peer Y."/>
            <person name="Liu Z.J."/>
        </authorList>
    </citation>
    <scope>NUCLEOTIDE SEQUENCE [LARGE SCALE GENOMIC DNA]</scope>
    <source>
        <strain evidence="5">cv. Shenzhen</strain>
        <tissue evidence="4">Stem</tissue>
    </source>
</reference>
<feature type="region of interest" description="Disordered" evidence="2">
    <location>
        <begin position="36"/>
        <end position="61"/>
    </location>
</feature>
<dbReference type="SUPFAM" id="SSF57756">
    <property type="entry name" value="Retrovirus zinc finger-like domains"/>
    <property type="match status" value="1"/>
</dbReference>
<name>A0A2I0APV9_9ASPA</name>
<evidence type="ECO:0000256" key="2">
    <source>
        <dbReference type="SAM" id="MobiDB-lite"/>
    </source>
</evidence>
<dbReference type="InterPro" id="IPR001878">
    <property type="entry name" value="Znf_CCHC"/>
</dbReference>
<sequence length="322" mass="36266">MTQDYEQFQKPLVPRRIDTRKGYTYVKLAPIGVKPSATSAPVNRPPFSKEEKGKTVVGESSRGNTGRPLCCFRCQGFGHIAAECASKALMIEQVPKDTPLFAEGIEPTYVADPAYAEEFEEYEEEVCDHTTDSTPLGVIRYALAQPKESEDWRRTSIFHTYIKINEKICKILIDSGSCINAIFTKTVSYVGLTTVDHSHPYRVAWIDAFSIEVKHRCRVPISFNSYQEDIWCDVLLIEVGSVILGRPWLYDLDVTLFGRSNSCAFKYKGDSIVIGPSPPRLTSKRATVTPKKPDKKKELHLISASGREKDHIRRVCLGRCHS</sequence>
<dbReference type="AlphaFoldDB" id="A0A2I0APV9"/>
<feature type="domain" description="CCHC-type" evidence="3">
    <location>
        <begin position="71"/>
        <end position="84"/>
    </location>
</feature>
<dbReference type="Gene3D" id="2.40.70.10">
    <property type="entry name" value="Acid Proteases"/>
    <property type="match status" value="1"/>
</dbReference>
<dbReference type="CDD" id="cd00303">
    <property type="entry name" value="retropepsin_like"/>
    <property type="match status" value="1"/>
</dbReference>
<dbReference type="PROSITE" id="PS50158">
    <property type="entry name" value="ZF_CCHC"/>
    <property type="match status" value="1"/>
</dbReference>
<dbReference type="GO" id="GO:0003676">
    <property type="term" value="F:nucleic acid binding"/>
    <property type="evidence" value="ECO:0007669"/>
    <property type="project" value="InterPro"/>
</dbReference>
<dbReference type="SUPFAM" id="SSF50630">
    <property type="entry name" value="Acid proteases"/>
    <property type="match status" value="1"/>
</dbReference>
<keyword evidence="1" id="KW-0863">Zinc-finger</keyword>
<gene>
    <name evidence="4" type="ORF">AXF42_Ash020750</name>
</gene>
<dbReference type="PANTHER" id="PTHR35046:SF9">
    <property type="entry name" value="RNA-DIRECTED DNA POLYMERASE"/>
    <property type="match status" value="1"/>
</dbReference>
<dbReference type="EMBL" id="KZ451966">
    <property type="protein sequence ID" value="PKA57506.1"/>
    <property type="molecule type" value="Genomic_DNA"/>
</dbReference>
<evidence type="ECO:0000313" key="4">
    <source>
        <dbReference type="EMBL" id="PKA57506.1"/>
    </source>
</evidence>
<dbReference type="OrthoDB" id="783834at2759"/>
<protein>
    <recommendedName>
        <fullName evidence="3">CCHC-type domain-containing protein</fullName>
    </recommendedName>
</protein>
<accession>A0A2I0APV9</accession>